<dbReference type="GeneID" id="18913660"/>
<dbReference type="AlphaFoldDB" id="K5WMG0"/>
<gene>
    <name evidence="1" type="ORF">PHACADRAFT_23726</name>
</gene>
<keyword evidence="2" id="KW-1185">Reference proteome</keyword>
<organism evidence="1 2">
    <name type="scientific">Phanerochaete carnosa (strain HHB-10118-sp)</name>
    <name type="common">White-rot fungus</name>
    <name type="synonym">Peniophora carnosa</name>
    <dbReference type="NCBI Taxonomy" id="650164"/>
    <lineage>
        <taxon>Eukaryota</taxon>
        <taxon>Fungi</taxon>
        <taxon>Dikarya</taxon>
        <taxon>Basidiomycota</taxon>
        <taxon>Agaricomycotina</taxon>
        <taxon>Agaricomycetes</taxon>
        <taxon>Polyporales</taxon>
        <taxon>Phanerochaetaceae</taxon>
        <taxon>Phanerochaete</taxon>
    </lineage>
</organism>
<reference evidence="1 2" key="1">
    <citation type="journal article" date="2012" name="BMC Genomics">
        <title>Comparative genomics of the white-rot fungi, Phanerochaete carnosa and P. chrysosporium, to elucidate the genetic basis of the distinct wood types they colonize.</title>
        <authorList>
            <person name="Suzuki H."/>
            <person name="MacDonald J."/>
            <person name="Syed K."/>
            <person name="Salamov A."/>
            <person name="Hori C."/>
            <person name="Aerts A."/>
            <person name="Henrissat B."/>
            <person name="Wiebenga A."/>
            <person name="vanKuyk P.A."/>
            <person name="Barry K."/>
            <person name="Lindquist E."/>
            <person name="LaButti K."/>
            <person name="Lapidus A."/>
            <person name="Lucas S."/>
            <person name="Coutinho P."/>
            <person name="Gong Y."/>
            <person name="Samejima M."/>
            <person name="Mahadevan R."/>
            <person name="Abou-Zaid M."/>
            <person name="de Vries R.P."/>
            <person name="Igarashi K."/>
            <person name="Yadav J.S."/>
            <person name="Grigoriev I.V."/>
            <person name="Master E.R."/>
        </authorList>
    </citation>
    <scope>NUCLEOTIDE SEQUENCE [LARGE SCALE GENOMIC DNA]</scope>
    <source>
        <strain evidence="1 2">HHB-10118-sp</strain>
    </source>
</reference>
<dbReference type="EMBL" id="JH930468">
    <property type="protein sequence ID" value="EKM60354.1"/>
    <property type="molecule type" value="Genomic_DNA"/>
</dbReference>
<proteinExistence type="predicted"/>
<protein>
    <submittedName>
        <fullName evidence="1">Uncharacterized protein</fullName>
    </submittedName>
</protein>
<evidence type="ECO:0000313" key="1">
    <source>
        <dbReference type="EMBL" id="EKM60354.1"/>
    </source>
</evidence>
<evidence type="ECO:0000313" key="2">
    <source>
        <dbReference type="Proteomes" id="UP000008370"/>
    </source>
</evidence>
<dbReference type="InParanoid" id="K5WMG0"/>
<dbReference type="Proteomes" id="UP000008370">
    <property type="component" value="Unassembled WGS sequence"/>
</dbReference>
<dbReference type="OrthoDB" id="2804425at2759"/>
<dbReference type="HOGENOM" id="CLU_1434903_0_0_1"/>
<accession>K5WMG0</accession>
<dbReference type="RefSeq" id="XP_007389562.1">
    <property type="nucleotide sequence ID" value="XM_007389500.1"/>
</dbReference>
<sequence length="189" mass="21109">MPLSKAKASAIIMCPTAAPFNKGWDNIKQANLRVQNSKKTHGSKIGNSIWSDKDNGIKVRHALFKREGNETIKDPFIDTWPVKSEAKAALQDMANETQFKWQINIIPAFDANDSLIPPEDYERCLKGAIVAIKVSIAHQHLGRSANSDNYYADLLELKVLKESVSVIASPAKRRLAEEAEKLAKRTRLE</sequence>
<name>K5WMG0_PHACS</name>
<dbReference type="KEGG" id="pco:PHACADRAFT_23726"/>